<dbReference type="PRINTS" id="PR00922">
    <property type="entry name" value="DADACBPTASE3"/>
</dbReference>
<dbReference type="GO" id="GO:0006508">
    <property type="term" value="P:proteolysis"/>
    <property type="evidence" value="ECO:0007669"/>
    <property type="project" value="InterPro"/>
</dbReference>
<dbReference type="Proteomes" id="UP000199502">
    <property type="component" value="Unassembled WGS sequence"/>
</dbReference>
<keyword evidence="5" id="KW-1185">Reference proteome</keyword>
<sequence>MLDRRMFLAAAAATLATPALAERRPPPKPAPDARRLTARVQLPGQVAFALLGPDGQAGPQDLALATAAIAPASTMKAITALYVLDRVGPERRFQTQVIRAGDMLILAGGGDPVLSTDDLGALAAQLAARGEAAPARFGVWGGALPTIPRIAPEQAEHLPYNPALSGMMLNFNRVHLGWTRAGEMSVEARGAAASPRAFTITAAAASQPQLFAYRQEAALEHWTVQRAALGGGGSRWLPVRLPELHAGDVFQTLCRARGFALPAPEVLDRLPQGEVIARHDSPLVGELIRDMLRYSTNITAEVLGLHASGAPDLPASGQRMLGWLNAAGLGQGMVLADHSGLGATSRMSVLEMARVMAGPGREMNLASLLRQNPLEGDPSGGPIRGEVAAKTGTLNFVSNLAGFVTSPSGRQGSFAIFCVDPARRDAAIGQEMPAGVSQWTRSAKAVQRDLLAAFAARLS</sequence>
<gene>
    <name evidence="4" type="ORF">SAMN05660710_01979</name>
</gene>
<comment type="similarity">
    <text evidence="1">Belongs to the peptidase S13 family.</text>
</comment>
<dbReference type="RefSeq" id="WP_090743305.1">
    <property type="nucleotide sequence ID" value="NZ_FMVT01000006.1"/>
</dbReference>
<evidence type="ECO:0000256" key="2">
    <source>
        <dbReference type="ARBA" id="ARBA00022801"/>
    </source>
</evidence>
<keyword evidence="4" id="KW-0121">Carboxypeptidase</keyword>
<accession>A0A1G5H4K6</accession>
<keyword evidence="4" id="KW-0645">Protease</keyword>
<dbReference type="InterPro" id="IPR000667">
    <property type="entry name" value="Peptidase_S13"/>
</dbReference>
<dbReference type="SUPFAM" id="SSF56601">
    <property type="entry name" value="beta-lactamase/transpeptidase-like"/>
    <property type="match status" value="1"/>
</dbReference>
<dbReference type="GO" id="GO:0000270">
    <property type="term" value="P:peptidoglycan metabolic process"/>
    <property type="evidence" value="ECO:0007669"/>
    <property type="project" value="TreeGrafter"/>
</dbReference>
<evidence type="ECO:0000256" key="3">
    <source>
        <dbReference type="SAM" id="SignalP"/>
    </source>
</evidence>
<dbReference type="EMBL" id="FMVT01000006">
    <property type="protein sequence ID" value="SCY58644.1"/>
    <property type="molecule type" value="Genomic_DNA"/>
</dbReference>
<feature type="signal peptide" evidence="3">
    <location>
        <begin position="1"/>
        <end position="21"/>
    </location>
</feature>
<dbReference type="GO" id="GO:0004185">
    <property type="term" value="F:serine-type carboxypeptidase activity"/>
    <property type="evidence" value="ECO:0007669"/>
    <property type="project" value="InterPro"/>
</dbReference>
<proteinExistence type="inferred from homology"/>
<dbReference type="PANTHER" id="PTHR30023">
    <property type="entry name" value="D-ALANYL-D-ALANINE CARBOXYPEPTIDASE"/>
    <property type="match status" value="1"/>
</dbReference>
<dbReference type="PANTHER" id="PTHR30023:SF0">
    <property type="entry name" value="PENICILLIN-SENSITIVE CARBOXYPEPTIDASE A"/>
    <property type="match status" value="1"/>
</dbReference>
<dbReference type="Pfam" id="PF02113">
    <property type="entry name" value="Peptidase_S13"/>
    <property type="match status" value="1"/>
</dbReference>
<name>A0A1G5H4K6_9RHOB</name>
<feature type="chain" id="PRO_5011780585" evidence="3">
    <location>
        <begin position="22"/>
        <end position="459"/>
    </location>
</feature>
<dbReference type="Gene3D" id="3.40.710.10">
    <property type="entry name" value="DD-peptidase/beta-lactamase superfamily"/>
    <property type="match status" value="1"/>
</dbReference>
<evidence type="ECO:0000313" key="4">
    <source>
        <dbReference type="EMBL" id="SCY58644.1"/>
    </source>
</evidence>
<organism evidence="4 5">
    <name type="scientific">Paracoccus tibetensis</name>
    <dbReference type="NCBI Taxonomy" id="336292"/>
    <lineage>
        <taxon>Bacteria</taxon>
        <taxon>Pseudomonadati</taxon>
        <taxon>Pseudomonadota</taxon>
        <taxon>Alphaproteobacteria</taxon>
        <taxon>Rhodobacterales</taxon>
        <taxon>Paracoccaceae</taxon>
        <taxon>Paracoccus</taxon>
    </lineage>
</organism>
<keyword evidence="3" id="KW-0732">Signal</keyword>
<dbReference type="InterPro" id="IPR012338">
    <property type="entry name" value="Beta-lactam/transpept-like"/>
</dbReference>
<evidence type="ECO:0000313" key="5">
    <source>
        <dbReference type="Proteomes" id="UP000199502"/>
    </source>
</evidence>
<dbReference type="STRING" id="336292.SAMN05660710_01979"/>
<reference evidence="4 5" key="1">
    <citation type="submission" date="2016-10" db="EMBL/GenBank/DDBJ databases">
        <authorList>
            <person name="de Groot N.N."/>
        </authorList>
    </citation>
    <scope>NUCLEOTIDE SEQUENCE [LARGE SCALE GENOMIC DNA]</scope>
    <source>
        <strain evidence="4 5">CGMCC 1.8925</strain>
    </source>
</reference>
<protein>
    <submittedName>
        <fullName evidence="4">D-alanyl-D-alanine carboxypeptidase / D-alanyl-D-alanine-endopeptidase (Penicillin-binding protein 4)</fullName>
    </submittedName>
</protein>
<dbReference type="AlphaFoldDB" id="A0A1G5H4K6"/>
<dbReference type="OrthoDB" id="5372081at2"/>
<keyword evidence="2" id="KW-0378">Hydrolase</keyword>
<evidence type="ECO:0000256" key="1">
    <source>
        <dbReference type="ARBA" id="ARBA00006096"/>
    </source>
</evidence>